<proteinExistence type="predicted"/>
<sequence>MEAVVPRLVLQVSAEANWPVGRRVFEHILVDDAIETLPELVGRAEDTLRHYSVPERPAFVTRYRRHQL</sequence>
<name>E8TJR1_MESCW</name>
<dbReference type="AlphaFoldDB" id="E8TJR1"/>
<dbReference type="Proteomes" id="UP000007471">
    <property type="component" value="Chromosome"/>
</dbReference>
<organism evidence="1 2">
    <name type="scientific">Mesorhizobium ciceri biovar biserrulae (strain HAMBI 2942 / LMG 23838 / WSM1271)</name>
    <dbReference type="NCBI Taxonomy" id="765698"/>
    <lineage>
        <taxon>Bacteria</taxon>
        <taxon>Pseudomonadati</taxon>
        <taxon>Pseudomonadota</taxon>
        <taxon>Alphaproteobacteria</taxon>
        <taxon>Hyphomicrobiales</taxon>
        <taxon>Phyllobacteriaceae</taxon>
        <taxon>Mesorhizobium</taxon>
    </lineage>
</organism>
<accession>E8TJR1</accession>
<reference evidence="2" key="1">
    <citation type="submission" date="2011-01" db="EMBL/GenBank/DDBJ databases">
        <title>Complete sequence of chromosome of Mesorhizobium ciceri bv. biserrulae WSM1271.</title>
        <authorList>
            <person name="Lucas S."/>
            <person name="Copeland A."/>
            <person name="Lapidus A."/>
            <person name="Cheng J.-F."/>
            <person name="Goodwin L."/>
            <person name="Pitluck S."/>
            <person name="Teshima H."/>
            <person name="Detter J.C."/>
            <person name="Han C."/>
            <person name="Tapia R."/>
            <person name="Land M."/>
            <person name="Hauser L."/>
            <person name="Kyrpides N."/>
            <person name="Ivanova N."/>
            <person name="Nandasena K."/>
            <person name="Reeve W.G."/>
            <person name="Howieson J.G."/>
            <person name="O'Hara G."/>
            <person name="Tiwari R.P."/>
            <person name="Woyke T."/>
        </authorList>
    </citation>
    <scope>NUCLEOTIDE SEQUENCE [LARGE SCALE GENOMIC DNA]</scope>
    <source>
        <strain evidence="2">HAMBI 2942 / LMG 23838 / WSM1271</strain>
    </source>
</reference>
<dbReference type="EMBL" id="CP002447">
    <property type="protein sequence ID" value="ADV14922.1"/>
    <property type="molecule type" value="Genomic_DNA"/>
</dbReference>
<dbReference type="OrthoDB" id="9863029at2"/>
<evidence type="ECO:0000313" key="1">
    <source>
        <dbReference type="EMBL" id="ADV14922.1"/>
    </source>
</evidence>
<gene>
    <name evidence="1" type="ordered locus">Mesci_5912</name>
</gene>
<dbReference type="KEGG" id="mci:Mesci_5912"/>
<evidence type="ECO:0000313" key="2">
    <source>
        <dbReference type="Proteomes" id="UP000007471"/>
    </source>
</evidence>
<dbReference type="HOGENOM" id="CLU_2789071_0_0_5"/>
<protein>
    <submittedName>
        <fullName evidence="1">Uncharacterized protein</fullName>
    </submittedName>
</protein>